<dbReference type="InterPro" id="IPR009057">
    <property type="entry name" value="Homeodomain-like_sf"/>
</dbReference>
<dbReference type="PRINTS" id="PR00455">
    <property type="entry name" value="HTHTETR"/>
</dbReference>
<dbReference type="AlphaFoldDB" id="A0A2W5T9A9"/>
<dbReference type="InterPro" id="IPR050109">
    <property type="entry name" value="HTH-type_TetR-like_transc_reg"/>
</dbReference>
<evidence type="ECO:0000256" key="1">
    <source>
        <dbReference type="ARBA" id="ARBA00023015"/>
    </source>
</evidence>
<organism evidence="6 7">
    <name type="scientific">Archangium gephyra</name>
    <dbReference type="NCBI Taxonomy" id="48"/>
    <lineage>
        <taxon>Bacteria</taxon>
        <taxon>Pseudomonadati</taxon>
        <taxon>Myxococcota</taxon>
        <taxon>Myxococcia</taxon>
        <taxon>Myxococcales</taxon>
        <taxon>Cystobacterineae</taxon>
        <taxon>Archangiaceae</taxon>
        <taxon>Archangium</taxon>
    </lineage>
</organism>
<dbReference type="GO" id="GO:0000976">
    <property type="term" value="F:transcription cis-regulatory region binding"/>
    <property type="evidence" value="ECO:0007669"/>
    <property type="project" value="TreeGrafter"/>
</dbReference>
<dbReference type="PANTHER" id="PTHR30055">
    <property type="entry name" value="HTH-TYPE TRANSCRIPTIONAL REGULATOR RUTR"/>
    <property type="match status" value="1"/>
</dbReference>
<name>A0A2W5T9A9_9BACT</name>
<dbReference type="Gene3D" id="1.10.357.10">
    <property type="entry name" value="Tetracycline Repressor, domain 2"/>
    <property type="match status" value="1"/>
</dbReference>
<comment type="caution">
    <text evidence="6">The sequence shown here is derived from an EMBL/GenBank/DDBJ whole genome shotgun (WGS) entry which is preliminary data.</text>
</comment>
<dbReference type="PROSITE" id="PS50977">
    <property type="entry name" value="HTH_TETR_2"/>
    <property type="match status" value="1"/>
</dbReference>
<evidence type="ECO:0000259" key="5">
    <source>
        <dbReference type="PROSITE" id="PS50977"/>
    </source>
</evidence>
<evidence type="ECO:0000313" key="6">
    <source>
        <dbReference type="EMBL" id="PZR10487.1"/>
    </source>
</evidence>
<protein>
    <recommendedName>
        <fullName evidence="5">HTH tetR-type domain-containing protein</fullName>
    </recommendedName>
</protein>
<keyword evidence="3" id="KW-0804">Transcription</keyword>
<keyword evidence="1" id="KW-0805">Transcription regulation</keyword>
<keyword evidence="2 4" id="KW-0238">DNA-binding</keyword>
<dbReference type="InterPro" id="IPR001647">
    <property type="entry name" value="HTH_TetR"/>
</dbReference>
<feature type="domain" description="HTH tetR-type" evidence="5">
    <location>
        <begin position="18"/>
        <end position="78"/>
    </location>
</feature>
<dbReference type="SUPFAM" id="SSF46689">
    <property type="entry name" value="Homeodomain-like"/>
    <property type="match status" value="1"/>
</dbReference>
<sequence>MTQRDTIQTTARRGRPLAVEPTQLATVALGLFERRGFDAVTMKQIADAAGVSQRTLFRLFPTKADLVWEGLHEIREVIAVQAEALRGAALSPAELLHAIAEPYLMQMGDPAVERLYRRRLRLIGDVPALLNHPALREIEAVFASLFAPQTAHPSLVARSVVAIGIAALCWWAEQNTGITALEALRVAFRGVAPPVSRRTRAVSRRARGK</sequence>
<dbReference type="Pfam" id="PF00440">
    <property type="entry name" value="TetR_N"/>
    <property type="match status" value="1"/>
</dbReference>
<dbReference type="GO" id="GO:0003700">
    <property type="term" value="F:DNA-binding transcription factor activity"/>
    <property type="evidence" value="ECO:0007669"/>
    <property type="project" value="TreeGrafter"/>
</dbReference>
<dbReference type="PANTHER" id="PTHR30055:SF234">
    <property type="entry name" value="HTH-TYPE TRANSCRIPTIONAL REGULATOR BETI"/>
    <property type="match status" value="1"/>
</dbReference>
<accession>A0A2W5T9A9</accession>
<feature type="DNA-binding region" description="H-T-H motif" evidence="4">
    <location>
        <begin position="41"/>
        <end position="60"/>
    </location>
</feature>
<reference evidence="6 7" key="1">
    <citation type="submission" date="2017-08" db="EMBL/GenBank/DDBJ databases">
        <title>Infants hospitalized years apart are colonized by the same room-sourced microbial strains.</title>
        <authorList>
            <person name="Brooks B."/>
            <person name="Olm M.R."/>
            <person name="Firek B.A."/>
            <person name="Baker R."/>
            <person name="Thomas B.C."/>
            <person name="Morowitz M.J."/>
            <person name="Banfield J.F."/>
        </authorList>
    </citation>
    <scope>NUCLEOTIDE SEQUENCE [LARGE SCALE GENOMIC DNA]</scope>
    <source>
        <strain evidence="6">S2_003_000_R2_14</strain>
    </source>
</reference>
<gene>
    <name evidence="6" type="ORF">DI536_19780</name>
</gene>
<evidence type="ECO:0000256" key="3">
    <source>
        <dbReference type="ARBA" id="ARBA00023163"/>
    </source>
</evidence>
<proteinExistence type="predicted"/>
<evidence type="ECO:0000313" key="7">
    <source>
        <dbReference type="Proteomes" id="UP000249061"/>
    </source>
</evidence>
<evidence type="ECO:0000256" key="4">
    <source>
        <dbReference type="PROSITE-ProRule" id="PRU00335"/>
    </source>
</evidence>
<dbReference type="EMBL" id="QFQP01000017">
    <property type="protein sequence ID" value="PZR10487.1"/>
    <property type="molecule type" value="Genomic_DNA"/>
</dbReference>
<dbReference type="Proteomes" id="UP000249061">
    <property type="component" value="Unassembled WGS sequence"/>
</dbReference>
<evidence type="ECO:0000256" key="2">
    <source>
        <dbReference type="ARBA" id="ARBA00023125"/>
    </source>
</evidence>